<dbReference type="InterPro" id="IPR015232">
    <property type="entry name" value="DUF1935"/>
</dbReference>
<sequence>MLYRLVDEKTQRWAFYNDSPHYRMRVTAEFPNKKEITTLGSTIQLGAKLTFNRRRPQFSASPIKDCNMESVTGSLLRASGGHLGRTFVTKNTADSVQLKSPEELHLGKEEEEAVVVDLTIDPLTTELFIEGHPRDFVLTYAAEPFQTDMPEYGTIPYKLDGPDRCVIDYDTLYKCYKDKENGLLFRLVDNENERWAFYNDTPEVIFTVKATVTSAVGEAITPGPATKVSRDSKGETVYTLRVSPGETEIFVNGLPKCYQLHFSGEPEGNNAESSAENSVRWPDKNTVDEEVAVPEESIPFRGAGPDRAASRHKEVIPSQFPSKKECLLYKLWDGDGGRWFYYNDSDRESVFVEVRFFSTTPDPLLVTSLGKADMRYVQQSAKNDVSVYFIIASLLVRPQQTEPFVRLRYPSLELPALVHYRTEGEPDGQLSFHHPNELNRLCAKKNFTYDTTFKCFPHVEDTTLVRLVHHIADGKECAPPVEEKAKGAVVDFIPLTPEIENALPINQQIRWAFFNDTKDRCYLISVRLDSRSRVTPLDSSVTVYHERRKKRAVEGEASREHEYCFASLINTHLGGSQSLSMLGSFSEIAQNYTLSSVSKDETIFSATVRPLSLLPFLEGVVTGHFTSIVRVDAAPENNSILFQNGEPVIVETPEEWESYQRTRKAVKPTDNVLKMDYLRFYKLFSSTGNGVVFRVVNDRCKTWSYYNDSPDLRFTVRVAFLHQSRVFPIGNARDVTKKERSSAKDKTAEVPQRRLSGDRRRGSAFNFFEDDETLKKDSSVRIIQVDVLPLSTELFIQAVDVVCFHAYVTPTNSRKK</sequence>
<evidence type="ECO:0000256" key="1">
    <source>
        <dbReference type="SAM" id="MobiDB-lite"/>
    </source>
</evidence>
<dbReference type="SUPFAM" id="SSF101601">
    <property type="entry name" value="Smp-1-like"/>
    <property type="match status" value="5"/>
</dbReference>
<evidence type="ECO:0000259" key="2">
    <source>
        <dbReference type="Pfam" id="PF09149"/>
    </source>
</evidence>
<feature type="domain" description="DUF1935" evidence="2">
    <location>
        <begin position="317"/>
        <end position="406"/>
    </location>
</feature>
<dbReference type="PANTHER" id="PTHR47047">
    <property type="entry name" value="PUTATIVE-RELATED-RELATED"/>
    <property type="match status" value="1"/>
</dbReference>
<proteinExistence type="predicted"/>
<feature type="domain" description="DUF1935" evidence="2">
    <location>
        <begin position="162"/>
        <end position="266"/>
    </location>
</feature>
<dbReference type="Pfam" id="PF09149">
    <property type="entry name" value="DUF1935"/>
    <property type="match status" value="4"/>
</dbReference>
<gene>
    <name evidence="3" type="ORF">ADEAN_000444100</name>
</gene>
<dbReference type="AlphaFoldDB" id="A0A7G2CE37"/>
<organism evidence="3 4">
    <name type="scientific">Angomonas deanei</name>
    <dbReference type="NCBI Taxonomy" id="59799"/>
    <lineage>
        <taxon>Eukaryota</taxon>
        <taxon>Discoba</taxon>
        <taxon>Euglenozoa</taxon>
        <taxon>Kinetoplastea</taxon>
        <taxon>Metakinetoplastina</taxon>
        <taxon>Trypanosomatida</taxon>
        <taxon>Trypanosomatidae</taxon>
        <taxon>Strigomonadinae</taxon>
        <taxon>Angomonas</taxon>
    </lineage>
</organism>
<dbReference type="EMBL" id="LR877151">
    <property type="protein sequence ID" value="CAD2216963.1"/>
    <property type="molecule type" value="Genomic_DNA"/>
</dbReference>
<dbReference type="InterPro" id="IPR013780">
    <property type="entry name" value="Glyco_hydro_b"/>
</dbReference>
<name>A0A7G2CE37_9TRYP</name>
<reference evidence="3 4" key="1">
    <citation type="submission" date="2020-08" db="EMBL/GenBank/DDBJ databases">
        <authorList>
            <person name="Newling K."/>
            <person name="Davey J."/>
            <person name="Forrester S."/>
        </authorList>
    </citation>
    <scope>NUCLEOTIDE SEQUENCE [LARGE SCALE GENOMIC DNA]</scope>
    <source>
        <strain evidence="4">Crithidia deanei Carvalho (ATCC PRA-265)</strain>
    </source>
</reference>
<protein>
    <recommendedName>
        <fullName evidence="2">DUF1935 domain-containing protein</fullName>
    </recommendedName>
</protein>
<dbReference type="VEuPathDB" id="TriTrypDB:ADEAN_000444100"/>
<dbReference type="InterPro" id="IPR036310">
    <property type="entry name" value="Smp-1-like_sf"/>
</dbReference>
<feature type="domain" description="DUF1935" evidence="2">
    <location>
        <begin position="1"/>
        <end position="42"/>
    </location>
</feature>
<feature type="domain" description="DUF1935" evidence="2">
    <location>
        <begin position="675"/>
        <end position="742"/>
    </location>
</feature>
<feature type="region of interest" description="Disordered" evidence="1">
    <location>
        <begin position="737"/>
        <end position="757"/>
    </location>
</feature>
<dbReference type="Gene3D" id="2.60.40.1180">
    <property type="entry name" value="Golgi alpha-mannosidase II"/>
    <property type="match status" value="6"/>
</dbReference>
<keyword evidence="4" id="KW-1185">Reference proteome</keyword>
<evidence type="ECO:0000313" key="3">
    <source>
        <dbReference type="EMBL" id="CAD2216963.1"/>
    </source>
</evidence>
<accession>A0A7G2CE37</accession>
<dbReference type="PANTHER" id="PTHR47047:SF9">
    <property type="entry name" value="DUF1935 DOMAIN-CONTAINING PROTEIN"/>
    <property type="match status" value="1"/>
</dbReference>
<dbReference type="Proteomes" id="UP000515908">
    <property type="component" value="Chromosome 07"/>
</dbReference>
<evidence type="ECO:0000313" key="4">
    <source>
        <dbReference type="Proteomes" id="UP000515908"/>
    </source>
</evidence>